<keyword evidence="4 5" id="KW-0732">Signal</keyword>
<evidence type="ECO:0000256" key="2">
    <source>
        <dbReference type="ARBA" id="ARBA00010112"/>
    </source>
</evidence>
<protein>
    <submittedName>
        <fullName evidence="6">Uncharacterized protein</fullName>
    </submittedName>
</protein>
<dbReference type="PANTHER" id="PTHR21700">
    <property type="entry name" value="TRANSTHYRETIN-LIKE FAMILY PROTEIN-RELATED"/>
    <property type="match status" value="1"/>
</dbReference>
<dbReference type="InterPro" id="IPR038479">
    <property type="entry name" value="Transthyretin-like_sf"/>
</dbReference>
<proteinExistence type="inferred from homology"/>
<feature type="signal peptide" evidence="5">
    <location>
        <begin position="1"/>
        <end position="20"/>
    </location>
</feature>
<comment type="similarity">
    <text evidence="2">Belongs to the nematode transthyretin-like family.</text>
</comment>
<feature type="chain" id="PRO_5041351802" evidence="5">
    <location>
        <begin position="21"/>
        <end position="137"/>
    </location>
</feature>
<keyword evidence="7" id="KW-1185">Reference proteome</keyword>
<dbReference type="Pfam" id="PF01060">
    <property type="entry name" value="TTR-52"/>
    <property type="match status" value="1"/>
</dbReference>
<comment type="caution">
    <text evidence="6">The sequence shown here is derived from an EMBL/GenBank/DDBJ whole genome shotgun (WGS) entry which is preliminary data.</text>
</comment>
<evidence type="ECO:0000313" key="7">
    <source>
        <dbReference type="Proteomes" id="UP001176961"/>
    </source>
</evidence>
<keyword evidence="3" id="KW-0964">Secreted</keyword>
<evidence type="ECO:0000256" key="5">
    <source>
        <dbReference type="SAM" id="SignalP"/>
    </source>
</evidence>
<sequence>MQLLTIFGFIFSFVISKVGSTQSVAVTGRLVCNEKPAADVKVKLYEKELILDVKMDEGRTNESGEFHLSGSKKEVSTIDPQVNVYHKCDYNGICYRKFGIAVPADFVTEGPTPQKTFDIGIVNLANKFTGESIDCIN</sequence>
<dbReference type="GO" id="GO:0009986">
    <property type="term" value="C:cell surface"/>
    <property type="evidence" value="ECO:0007669"/>
    <property type="project" value="InterPro"/>
</dbReference>
<dbReference type="EMBL" id="CATQJL010000316">
    <property type="protein sequence ID" value="CAJ0605728.1"/>
    <property type="molecule type" value="Genomic_DNA"/>
</dbReference>
<dbReference type="Proteomes" id="UP001176961">
    <property type="component" value="Unassembled WGS sequence"/>
</dbReference>
<dbReference type="PANTHER" id="PTHR21700:SF24">
    <property type="entry name" value="TRANSTHYRETIN-LIKE FAMILY PROTEIN"/>
    <property type="match status" value="1"/>
</dbReference>
<evidence type="ECO:0000313" key="6">
    <source>
        <dbReference type="EMBL" id="CAJ0605728.1"/>
    </source>
</evidence>
<evidence type="ECO:0000256" key="1">
    <source>
        <dbReference type="ARBA" id="ARBA00004613"/>
    </source>
</evidence>
<comment type="subcellular location">
    <subcellularLocation>
        <location evidence="1">Secreted</location>
    </subcellularLocation>
</comment>
<dbReference type="AlphaFoldDB" id="A0AA36H835"/>
<accession>A0AA36H835</accession>
<dbReference type="GO" id="GO:0005576">
    <property type="term" value="C:extracellular region"/>
    <property type="evidence" value="ECO:0007669"/>
    <property type="project" value="UniProtKB-SubCell"/>
</dbReference>
<evidence type="ECO:0000256" key="4">
    <source>
        <dbReference type="ARBA" id="ARBA00022729"/>
    </source>
</evidence>
<dbReference type="Gene3D" id="2.60.40.3330">
    <property type="match status" value="1"/>
</dbReference>
<reference evidence="6" key="1">
    <citation type="submission" date="2023-07" db="EMBL/GenBank/DDBJ databases">
        <authorList>
            <consortium name="CYATHOMIX"/>
        </authorList>
    </citation>
    <scope>NUCLEOTIDE SEQUENCE</scope>
    <source>
        <strain evidence="6">N/A</strain>
    </source>
</reference>
<evidence type="ECO:0000256" key="3">
    <source>
        <dbReference type="ARBA" id="ARBA00022525"/>
    </source>
</evidence>
<dbReference type="InterPro" id="IPR001534">
    <property type="entry name" value="Transthyretin-like"/>
</dbReference>
<name>A0AA36H835_CYLNA</name>
<organism evidence="6 7">
    <name type="scientific">Cylicocyclus nassatus</name>
    <name type="common">Nematode worm</name>
    <dbReference type="NCBI Taxonomy" id="53992"/>
    <lineage>
        <taxon>Eukaryota</taxon>
        <taxon>Metazoa</taxon>
        <taxon>Ecdysozoa</taxon>
        <taxon>Nematoda</taxon>
        <taxon>Chromadorea</taxon>
        <taxon>Rhabditida</taxon>
        <taxon>Rhabditina</taxon>
        <taxon>Rhabditomorpha</taxon>
        <taxon>Strongyloidea</taxon>
        <taxon>Strongylidae</taxon>
        <taxon>Cylicocyclus</taxon>
    </lineage>
</organism>
<gene>
    <name evidence="6" type="ORF">CYNAS_LOCUS17711</name>
</gene>